<dbReference type="GO" id="GO:0006401">
    <property type="term" value="P:RNA catabolic process"/>
    <property type="evidence" value="ECO:0007669"/>
    <property type="project" value="TreeGrafter"/>
</dbReference>
<evidence type="ECO:0000256" key="6">
    <source>
        <dbReference type="ARBA" id="ARBA00022722"/>
    </source>
</evidence>
<evidence type="ECO:0000313" key="19">
    <source>
        <dbReference type="Proteomes" id="UP000015102"/>
    </source>
</evidence>
<evidence type="ECO:0000256" key="9">
    <source>
        <dbReference type="ARBA" id="ARBA00022824"/>
    </source>
</evidence>
<dbReference type="InterPro" id="IPR033130">
    <property type="entry name" value="RNase_T2_His_AS_2"/>
</dbReference>
<dbReference type="EnsemblMetazoa" id="MESCA002972-RA">
    <property type="protein sequence ID" value="MESCA002972-PA"/>
    <property type="gene ID" value="MESCA002972"/>
</dbReference>
<keyword evidence="13" id="KW-0456">Lyase</keyword>
<dbReference type="InterPro" id="IPR001568">
    <property type="entry name" value="RNase_T2-like"/>
</dbReference>
<comment type="catalytic activity">
    <reaction evidence="14">
        <text>a guanylyl-uridine-RNA = a 3'-end 2',3'-cyclophospho-GMP-RNA + a 5'-end dephospho-uridine-RNA</text>
        <dbReference type="Rhea" id="RHEA:81323"/>
        <dbReference type="Rhea" id="RHEA-COMP:17356"/>
        <dbReference type="Rhea" id="RHEA-COMP:19658"/>
        <dbReference type="Rhea" id="RHEA-COMP:19659"/>
        <dbReference type="ChEBI" id="CHEBI:173224"/>
        <dbReference type="ChEBI" id="CHEBI:231849"/>
        <dbReference type="ChEBI" id="CHEBI:231850"/>
    </reaction>
</comment>
<dbReference type="GO" id="GO:0016787">
    <property type="term" value="F:hydrolase activity"/>
    <property type="evidence" value="ECO:0007669"/>
    <property type="project" value="UniProtKB-KW"/>
</dbReference>
<dbReference type="GO" id="GO:0005764">
    <property type="term" value="C:lysosome"/>
    <property type="evidence" value="ECO:0007669"/>
    <property type="project" value="UniProtKB-SubCell"/>
</dbReference>
<evidence type="ECO:0000256" key="4">
    <source>
        <dbReference type="ARBA" id="ARBA00007469"/>
    </source>
</evidence>
<comment type="subcellular location">
    <subcellularLocation>
        <location evidence="1">Endoplasmic reticulum lumen</location>
    </subcellularLocation>
    <subcellularLocation>
        <location evidence="2">Lysosome</location>
    </subcellularLocation>
    <subcellularLocation>
        <location evidence="3">Secreted</location>
    </subcellularLocation>
</comment>
<dbReference type="PROSITE" id="PS00531">
    <property type="entry name" value="RNASE_T2_2"/>
    <property type="match status" value="1"/>
</dbReference>
<protein>
    <submittedName>
        <fullName evidence="18">Uncharacterized protein</fullName>
    </submittedName>
</protein>
<feature type="active site" evidence="16">
    <location>
        <position position="69"/>
    </location>
</feature>
<reference evidence="18" key="2">
    <citation type="submission" date="2015-06" db="UniProtKB">
        <authorList>
            <consortium name="EnsemblMetazoa"/>
        </authorList>
    </citation>
    <scope>IDENTIFICATION</scope>
</reference>
<dbReference type="PANTHER" id="PTHR11240">
    <property type="entry name" value="RIBONUCLEASE T2"/>
    <property type="match status" value="1"/>
</dbReference>
<keyword evidence="11" id="KW-0325">Glycoprotein</keyword>
<dbReference type="FunFam" id="3.90.730.10:FF:000001">
    <property type="entry name" value="Ribonuclease T2"/>
    <property type="match status" value="1"/>
</dbReference>
<feature type="active site" evidence="16">
    <location>
        <position position="126"/>
    </location>
</feature>
<dbReference type="EMBL" id="CAQQ02054978">
    <property type="status" value="NOT_ANNOTATED_CDS"/>
    <property type="molecule type" value="Genomic_DNA"/>
</dbReference>
<dbReference type="GO" id="GO:0005788">
    <property type="term" value="C:endoplasmic reticulum lumen"/>
    <property type="evidence" value="ECO:0007669"/>
    <property type="project" value="UniProtKB-SubCell"/>
</dbReference>
<keyword evidence="5" id="KW-0964">Secreted</keyword>
<evidence type="ECO:0000256" key="8">
    <source>
        <dbReference type="ARBA" id="ARBA00022801"/>
    </source>
</evidence>
<dbReference type="GO" id="GO:0005576">
    <property type="term" value="C:extracellular region"/>
    <property type="evidence" value="ECO:0007669"/>
    <property type="project" value="UniProtKB-SubCell"/>
</dbReference>
<keyword evidence="6" id="KW-0540">Nuclease</keyword>
<dbReference type="InterPro" id="IPR036430">
    <property type="entry name" value="RNase_T2-like_sf"/>
</dbReference>
<sequence>MRIIKRHNYFCKFVVFSANEITEVNNDHSSWDMLIFTQQWPITSCYDWEKKGKSHKCLLPSEIEFWTIHGIWPTRKGEIGPNFCNKSAEFDVDKLQPIMDDLEEYWPNIHNGSEEDSLWKHEWLKHGTCALELPDLNNEVKYFDKGINWRQEYLISDMLGHYGIHPGSNNTVVNIHQAIVSTLDKNPSIHCIYDQKTNVSFLSEIRICFDRELNLIHCDGAKLDFKSIKVSGDRTVNTNCHVSYPVYYPSAVPPVRTVRAPAKDWLKPVVNIYKLINFIMWLTL</sequence>
<proteinExistence type="inferred from homology"/>
<evidence type="ECO:0000256" key="3">
    <source>
        <dbReference type="ARBA" id="ARBA00004613"/>
    </source>
</evidence>
<dbReference type="HOGENOM" id="CLU_069912_0_0_1"/>
<dbReference type="InterPro" id="IPR033697">
    <property type="entry name" value="Ribonuclease_T2_eukaryotic"/>
</dbReference>
<keyword evidence="8" id="KW-0378">Hydrolase</keyword>
<evidence type="ECO:0000256" key="11">
    <source>
        <dbReference type="ARBA" id="ARBA00023180"/>
    </source>
</evidence>
<dbReference type="Proteomes" id="UP000015102">
    <property type="component" value="Unassembled WGS sequence"/>
</dbReference>
<dbReference type="GO" id="GO:0003723">
    <property type="term" value="F:RNA binding"/>
    <property type="evidence" value="ECO:0007669"/>
    <property type="project" value="InterPro"/>
</dbReference>
<evidence type="ECO:0000256" key="12">
    <source>
        <dbReference type="ARBA" id="ARBA00023228"/>
    </source>
</evidence>
<evidence type="ECO:0000256" key="2">
    <source>
        <dbReference type="ARBA" id="ARBA00004371"/>
    </source>
</evidence>
<dbReference type="PANTHER" id="PTHR11240:SF22">
    <property type="entry name" value="RIBONUCLEASE T2"/>
    <property type="match status" value="1"/>
</dbReference>
<dbReference type="STRING" id="36166.T1GHR4"/>
<evidence type="ECO:0000313" key="18">
    <source>
        <dbReference type="EnsemblMetazoa" id="MESCA002972-PA"/>
    </source>
</evidence>
<dbReference type="SUPFAM" id="SSF55895">
    <property type="entry name" value="Ribonuclease Rh-like"/>
    <property type="match status" value="1"/>
</dbReference>
<evidence type="ECO:0000256" key="14">
    <source>
        <dbReference type="ARBA" id="ARBA00051280"/>
    </source>
</evidence>
<dbReference type="AlphaFoldDB" id="T1GHR4"/>
<accession>T1GHR4</accession>
<evidence type="ECO:0000256" key="15">
    <source>
        <dbReference type="ARBA" id="ARBA00052670"/>
    </source>
</evidence>
<evidence type="ECO:0000256" key="13">
    <source>
        <dbReference type="ARBA" id="ARBA00023239"/>
    </source>
</evidence>
<keyword evidence="12" id="KW-0458">Lysosome</keyword>
<keyword evidence="9" id="KW-0256">Endoplasmic reticulum</keyword>
<keyword evidence="10" id="KW-1015">Disulfide bond</keyword>
<reference evidence="19" key="1">
    <citation type="submission" date="2013-02" db="EMBL/GenBank/DDBJ databases">
        <authorList>
            <person name="Hughes D."/>
        </authorList>
    </citation>
    <scope>NUCLEOTIDE SEQUENCE</scope>
    <source>
        <strain>Durham</strain>
        <strain evidence="19">NC isolate 2 -- Noor lab</strain>
    </source>
</reference>
<keyword evidence="19" id="KW-1185">Reference proteome</keyword>
<dbReference type="GO" id="GO:0033897">
    <property type="term" value="F:ribonuclease T2 activity"/>
    <property type="evidence" value="ECO:0007669"/>
    <property type="project" value="InterPro"/>
</dbReference>
<feature type="active site" evidence="16">
    <location>
        <position position="122"/>
    </location>
</feature>
<evidence type="ECO:0000256" key="1">
    <source>
        <dbReference type="ARBA" id="ARBA00004319"/>
    </source>
</evidence>
<organism evidence="18 19">
    <name type="scientific">Megaselia scalaris</name>
    <name type="common">Humpbacked fly</name>
    <name type="synonym">Phora scalaris</name>
    <dbReference type="NCBI Taxonomy" id="36166"/>
    <lineage>
        <taxon>Eukaryota</taxon>
        <taxon>Metazoa</taxon>
        <taxon>Ecdysozoa</taxon>
        <taxon>Arthropoda</taxon>
        <taxon>Hexapoda</taxon>
        <taxon>Insecta</taxon>
        <taxon>Pterygota</taxon>
        <taxon>Neoptera</taxon>
        <taxon>Endopterygota</taxon>
        <taxon>Diptera</taxon>
        <taxon>Brachycera</taxon>
        <taxon>Muscomorpha</taxon>
        <taxon>Platypezoidea</taxon>
        <taxon>Phoridae</taxon>
        <taxon>Megaseliini</taxon>
        <taxon>Megaselia</taxon>
    </lineage>
</organism>
<evidence type="ECO:0000256" key="16">
    <source>
        <dbReference type="PIRSR" id="PIRSR633697-1"/>
    </source>
</evidence>
<evidence type="ECO:0000256" key="5">
    <source>
        <dbReference type="ARBA" id="ARBA00022525"/>
    </source>
</evidence>
<dbReference type="Pfam" id="PF00445">
    <property type="entry name" value="Ribonuclease_T2"/>
    <property type="match status" value="1"/>
</dbReference>
<dbReference type="Gene3D" id="3.90.730.10">
    <property type="entry name" value="Ribonuclease T2-like"/>
    <property type="match status" value="1"/>
</dbReference>
<comment type="similarity">
    <text evidence="4 17">Belongs to the RNase T2 family.</text>
</comment>
<comment type="catalytic activity">
    <reaction evidence="15">
        <text>an adenylyl-uridine-RNA = a 3'-end 2',3'-cyclophospho-AMP-RNA + a 5'-end dephospho-uridine-RNA</text>
        <dbReference type="Rhea" id="RHEA:81383"/>
        <dbReference type="Rhea" id="RHEA-COMP:17356"/>
        <dbReference type="Rhea" id="RHEA-COMP:19675"/>
        <dbReference type="Rhea" id="RHEA-COMP:19676"/>
        <dbReference type="ChEBI" id="CHEBI:173224"/>
        <dbReference type="ChEBI" id="CHEBI:231879"/>
        <dbReference type="ChEBI" id="CHEBI:231881"/>
    </reaction>
    <physiologicalReaction direction="left-to-right" evidence="15">
        <dbReference type="Rhea" id="RHEA:81384"/>
    </physiologicalReaction>
</comment>
<name>T1GHR4_MEGSC</name>
<dbReference type="OMA" id="TNCHIGS"/>
<evidence type="ECO:0000256" key="7">
    <source>
        <dbReference type="ARBA" id="ARBA00022759"/>
    </source>
</evidence>
<dbReference type="CDD" id="cd01061">
    <property type="entry name" value="RNase_T2_euk"/>
    <property type="match status" value="1"/>
</dbReference>
<evidence type="ECO:0000256" key="10">
    <source>
        <dbReference type="ARBA" id="ARBA00023157"/>
    </source>
</evidence>
<evidence type="ECO:0000256" key="17">
    <source>
        <dbReference type="RuleBase" id="RU004328"/>
    </source>
</evidence>
<keyword evidence="7" id="KW-0255">Endonuclease</keyword>